<name>Q5GQS2_BPSYP</name>
<organism evidence="1 2">
    <name type="scientific">Synechococcus phage S-PM2</name>
    <dbReference type="NCBI Taxonomy" id="238854"/>
    <lineage>
        <taxon>Viruses</taxon>
        <taxon>Duplodnaviria</taxon>
        <taxon>Heunggongvirae</taxon>
        <taxon>Uroviricota</taxon>
        <taxon>Caudoviricetes</taxon>
        <taxon>Pantevenvirales</taxon>
        <taxon>Kyanoviridae</taxon>
        <taxon>Nodensvirus</taxon>
        <taxon>Nodensvirus spm2</taxon>
    </lineage>
</organism>
<reference evidence="1 2" key="1">
    <citation type="journal article" date="2004" name="Proc. Natl. Acad. Sci. U.S.A.">
        <title>Genetic organization of the psbAD region in phages infecting marine Synechococcus strains.</title>
        <authorList>
            <person name="Millard A."/>
            <person name="Clokie M.R."/>
            <person name="Shub D.A."/>
            <person name="Mann N.H."/>
        </authorList>
    </citation>
    <scope>NUCLEOTIDE SEQUENCE [LARGE SCALE GENOMIC DNA]</scope>
</reference>
<protein>
    <submittedName>
        <fullName evidence="1">Hypothetical-Protein belonging to T4-LIKE GC: 777</fullName>
    </submittedName>
</protein>
<sequence length="60" mass="6704">MTDIKTKADKVVSAYYDDQAHDPAFHLTGILREVINQLQQSPGVISCADVLELCEEIEKL</sequence>
<keyword evidence="2" id="KW-1185">Reference proteome</keyword>
<evidence type="ECO:0000313" key="2">
    <source>
        <dbReference type="Proteomes" id="UP000000994"/>
    </source>
</evidence>
<dbReference type="KEGG" id="vg:3260493"/>
<gene>
    <name evidence="1" type="ORF">S-PM2p032</name>
</gene>
<dbReference type="GeneID" id="3260493"/>
<proteinExistence type="predicted"/>
<accession>Q5GQS2</accession>
<dbReference type="Proteomes" id="UP000000994">
    <property type="component" value="Segment"/>
</dbReference>
<reference evidence="1 2" key="2">
    <citation type="journal article" date="2005" name="J. Bacteriol.">
        <title>The genome of S-PM2, a 'photosynthetic' T4-type bacteriophage that infects marine Synechococcus strains.</title>
        <authorList>
            <person name="Mann N.H."/>
            <person name="Clokie M.R."/>
            <person name="Millard A."/>
            <person name="Cook A."/>
            <person name="Wilson W.H."/>
            <person name="Wheatley P.J."/>
            <person name="Letarov A."/>
            <person name="Krisch H.M."/>
        </authorList>
    </citation>
    <scope>NUCLEOTIDE SEQUENCE</scope>
</reference>
<dbReference type="EMBL" id="AJ630128">
    <property type="protein sequence ID" value="CAF34096.1"/>
    <property type="molecule type" value="Genomic_DNA"/>
</dbReference>
<organismHost>
    <name type="scientific">Synechococcus</name>
    <dbReference type="NCBI Taxonomy" id="1129"/>
</organismHost>
<dbReference type="RefSeq" id="YP_195066.1">
    <property type="nucleotide sequence ID" value="NC_006820.1"/>
</dbReference>
<evidence type="ECO:0000313" key="1">
    <source>
        <dbReference type="EMBL" id="CAF34096.1"/>
    </source>
</evidence>